<evidence type="ECO:0000259" key="3">
    <source>
        <dbReference type="Pfam" id="PF00685"/>
    </source>
</evidence>
<dbReference type="InterPro" id="IPR029063">
    <property type="entry name" value="SAM-dependent_MTases_sf"/>
</dbReference>
<dbReference type="STRING" id="2340.JV46_09510"/>
<feature type="domain" description="Sulfotransferase" evidence="3">
    <location>
        <begin position="3"/>
        <end position="167"/>
    </location>
</feature>
<name>A0A0B0H7J4_SOVGS</name>
<evidence type="ECO:0000256" key="2">
    <source>
        <dbReference type="ARBA" id="ARBA00022679"/>
    </source>
</evidence>
<comment type="similarity">
    <text evidence="1">Belongs to the sulfotransferase 1 family.</text>
</comment>
<evidence type="ECO:0000313" key="5">
    <source>
        <dbReference type="EMBL" id="KHF25090.1"/>
    </source>
</evidence>
<dbReference type="InterPro" id="IPR000863">
    <property type="entry name" value="Sulfotransferase_dom"/>
</dbReference>
<dbReference type="OrthoDB" id="6310850at2"/>
<keyword evidence="2 5" id="KW-0808">Transferase</keyword>
<proteinExistence type="inferred from homology"/>
<accession>A0A0B0H7J4</accession>
<dbReference type="AlphaFoldDB" id="A0A0B0H7J4"/>
<dbReference type="SUPFAM" id="SSF53335">
    <property type="entry name" value="S-adenosyl-L-methionine-dependent methyltransferases"/>
    <property type="match status" value="1"/>
</dbReference>
<dbReference type="PANTHER" id="PTHR11783">
    <property type="entry name" value="SULFOTRANSFERASE SULT"/>
    <property type="match status" value="1"/>
</dbReference>
<dbReference type="InterPro" id="IPR027417">
    <property type="entry name" value="P-loop_NTPase"/>
</dbReference>
<dbReference type="InterPro" id="IPR006342">
    <property type="entry name" value="FkbM_mtfrase"/>
</dbReference>
<reference evidence="5 6" key="1">
    <citation type="journal article" date="2014" name="BMC Genomics">
        <title>The genome of the intracellular bacterium of the coastal bivalve, Solemya velum: a blueprint for thriving in and out of symbiosis.</title>
        <authorList>
            <person name="Dmytrenko O."/>
            <person name="Russell S.L."/>
            <person name="Loo W.T."/>
            <person name="Fontanez K.M."/>
            <person name="Liao L."/>
            <person name="Roeselers G."/>
            <person name="Sharma R."/>
            <person name="Stewart F.J."/>
            <person name="Newton I.L."/>
            <person name="Woyke T."/>
            <person name="Wu D."/>
            <person name="Lang J.M."/>
            <person name="Eisen J.A."/>
            <person name="Cavanaugh C.M."/>
        </authorList>
    </citation>
    <scope>NUCLEOTIDE SEQUENCE [LARGE SCALE GENOMIC DNA]</scope>
    <source>
        <strain evidence="5 6">WH</strain>
    </source>
</reference>
<dbReference type="SUPFAM" id="SSF52540">
    <property type="entry name" value="P-loop containing nucleoside triphosphate hydrolases"/>
    <property type="match status" value="1"/>
</dbReference>
<dbReference type="Proteomes" id="UP000030856">
    <property type="component" value="Unassembled WGS sequence"/>
</dbReference>
<protein>
    <submittedName>
        <fullName evidence="5">Sulfotransferase domain-containing protein</fullName>
    </submittedName>
</protein>
<dbReference type="RefSeq" id="WP_052132192.1">
    <property type="nucleotide sequence ID" value="NZ_JRAA01000002.1"/>
</dbReference>
<organism evidence="5 6">
    <name type="scientific">Solemya velum gill symbiont</name>
    <dbReference type="NCBI Taxonomy" id="2340"/>
    <lineage>
        <taxon>Bacteria</taxon>
        <taxon>Pseudomonadati</taxon>
        <taxon>Pseudomonadota</taxon>
        <taxon>Gammaproteobacteria</taxon>
        <taxon>sulfur-oxidizing symbionts</taxon>
    </lineage>
</organism>
<dbReference type="Pfam" id="PF00685">
    <property type="entry name" value="Sulfotransfer_1"/>
    <property type="match status" value="1"/>
</dbReference>
<dbReference type="Gene3D" id="3.40.50.300">
    <property type="entry name" value="P-loop containing nucleotide triphosphate hydrolases"/>
    <property type="match status" value="1"/>
</dbReference>
<evidence type="ECO:0000256" key="1">
    <source>
        <dbReference type="ARBA" id="ARBA00005771"/>
    </source>
</evidence>
<feature type="domain" description="Methyltransferase FkbM" evidence="4">
    <location>
        <begin position="337"/>
        <end position="394"/>
    </location>
</feature>
<dbReference type="PATRIC" id="fig|2340.3.peg.1721"/>
<dbReference type="EMBL" id="JRAA01000002">
    <property type="protein sequence ID" value="KHF25090.1"/>
    <property type="molecule type" value="Genomic_DNA"/>
</dbReference>
<dbReference type="Pfam" id="PF05050">
    <property type="entry name" value="Methyltransf_21"/>
    <property type="match status" value="1"/>
</dbReference>
<keyword evidence="6" id="KW-1185">Reference proteome</keyword>
<dbReference type="GO" id="GO:0008146">
    <property type="term" value="F:sulfotransferase activity"/>
    <property type="evidence" value="ECO:0007669"/>
    <property type="project" value="InterPro"/>
</dbReference>
<dbReference type="eggNOG" id="COG0438">
    <property type="taxonomic scope" value="Bacteria"/>
</dbReference>
<comment type="caution">
    <text evidence="5">The sequence shown here is derived from an EMBL/GenBank/DDBJ whole genome shotgun (WGS) entry which is preliminary data.</text>
</comment>
<evidence type="ECO:0000259" key="4">
    <source>
        <dbReference type="Pfam" id="PF05050"/>
    </source>
</evidence>
<gene>
    <name evidence="5" type="ORF">JV46_09510</name>
</gene>
<evidence type="ECO:0000313" key="6">
    <source>
        <dbReference type="Proteomes" id="UP000030856"/>
    </source>
</evidence>
<sequence length="493" mass="56723">MQKPIWLASYPRSGNTYLRTILFHCFGLRSASIYPNDLGTNEYLQKQVGHIEHIDGKIQFPPGTKFPVIKTHEVPPDNNPTIYLVRNGYDATLSLHDWLDNNVDLSDIIIGKQPFSLTWSRHLEAWHPWNRPNTLFLRFEEITTDLPSLLKQLSTFLNLPILSETVPSRDQIAAKDGKWIRAQHSHKSRIFTSKQRHQFNHENAAMMKQLGYPLVSEKLTHQQLPVVSHNNKEYLLGGITSTDNLKDFFRMIRPVAITTPLIRIGENNDGGYLVPDDLDLIQACFSPGVSDICQFEEDLAERGIKSFMTDYSVEAAPVENPLFHFKKRHLGLTNDSQTIRLYDWVNQEIPEAGDDLVLQMDIEGAEYQVLLDTPADTLRRFRIVVIEFHGLTRLFASAIFTYMQQAFRRLTDNFEVVHMHPNNCCPVRMHKDFEVPDVLECTFYRKDRAHAVISDAQLAFPHALDAPNVPHKEDIKLPTCWSSDEWQGNIQLL</sequence>